<evidence type="ECO:0000313" key="7">
    <source>
        <dbReference type="EMBL" id="KAB0799281.1"/>
    </source>
</evidence>
<evidence type="ECO:0000256" key="3">
    <source>
        <dbReference type="ARBA" id="ARBA00022968"/>
    </source>
</evidence>
<dbReference type="GO" id="GO:0035269">
    <property type="term" value="P:protein O-linked glycosylation via mannose"/>
    <property type="evidence" value="ECO:0007669"/>
    <property type="project" value="TreeGrafter"/>
</dbReference>
<evidence type="ECO:0000256" key="4">
    <source>
        <dbReference type="ARBA" id="ARBA00022989"/>
    </source>
</evidence>
<reference evidence="7 8" key="1">
    <citation type="journal article" date="2018" name="Elife">
        <title>Firefly genomes illuminate parallel origins of bioluminescence in beetles.</title>
        <authorList>
            <person name="Fallon T.R."/>
            <person name="Lower S.E."/>
            <person name="Chang C.H."/>
            <person name="Bessho-Uehara M."/>
            <person name="Martin G.J."/>
            <person name="Bewick A.J."/>
            <person name="Behringer M."/>
            <person name="Debat H.J."/>
            <person name="Wong I."/>
            <person name="Day J.C."/>
            <person name="Suvorov A."/>
            <person name="Silva C.J."/>
            <person name="Stanger-Hall K.F."/>
            <person name="Hall D.W."/>
            <person name="Schmitz R.J."/>
            <person name="Nelson D.R."/>
            <person name="Lewis S.M."/>
            <person name="Shigenobu S."/>
            <person name="Bybee S.M."/>
            <person name="Larracuente A.M."/>
            <person name="Oba Y."/>
            <person name="Weng J.K."/>
        </authorList>
    </citation>
    <scope>NUCLEOTIDE SEQUENCE [LARGE SCALE GENOMIC DNA]</scope>
    <source>
        <strain evidence="7">1611_PpyrPB1</strain>
        <tissue evidence="7">Whole body</tissue>
    </source>
</reference>
<dbReference type="GO" id="GO:0015020">
    <property type="term" value="F:glucuronosyltransferase activity"/>
    <property type="evidence" value="ECO:0007669"/>
    <property type="project" value="TreeGrafter"/>
</dbReference>
<dbReference type="InterPro" id="IPR029044">
    <property type="entry name" value="Nucleotide-diphossugar_trans"/>
</dbReference>
<keyword evidence="2" id="KW-0812">Transmembrane</keyword>
<evidence type="ECO:0000256" key="1">
    <source>
        <dbReference type="ARBA" id="ARBA00004606"/>
    </source>
</evidence>
<dbReference type="SUPFAM" id="SSF53448">
    <property type="entry name" value="Nucleotide-diphospho-sugar transferases"/>
    <property type="match status" value="1"/>
</dbReference>
<dbReference type="Gene3D" id="3.90.550.10">
    <property type="entry name" value="Spore Coat Polysaccharide Biosynthesis Protein SpsA, Chain A"/>
    <property type="match status" value="1"/>
</dbReference>
<evidence type="ECO:0008006" key="9">
    <source>
        <dbReference type="Google" id="ProtNLM"/>
    </source>
</evidence>
<dbReference type="Proteomes" id="UP000327044">
    <property type="component" value="Unassembled WGS sequence"/>
</dbReference>
<dbReference type="AlphaFoldDB" id="A0A5N4APQ2"/>
<keyword evidence="5" id="KW-0472">Membrane</keyword>
<protein>
    <recommendedName>
        <fullName evidence="9">Glycosyltransferase-like protein LARGE2</fullName>
    </recommendedName>
</protein>
<name>A0A5N4APQ2_PHOPY</name>
<dbReference type="GO" id="GO:0016020">
    <property type="term" value="C:membrane"/>
    <property type="evidence" value="ECO:0007669"/>
    <property type="project" value="UniProtKB-SubCell"/>
</dbReference>
<organism evidence="7 8">
    <name type="scientific">Photinus pyralis</name>
    <name type="common">Common eastern firefly</name>
    <name type="synonym">Lampyris pyralis</name>
    <dbReference type="NCBI Taxonomy" id="7054"/>
    <lineage>
        <taxon>Eukaryota</taxon>
        <taxon>Metazoa</taxon>
        <taxon>Ecdysozoa</taxon>
        <taxon>Arthropoda</taxon>
        <taxon>Hexapoda</taxon>
        <taxon>Insecta</taxon>
        <taxon>Pterygota</taxon>
        <taxon>Neoptera</taxon>
        <taxon>Endopterygota</taxon>
        <taxon>Coleoptera</taxon>
        <taxon>Polyphaga</taxon>
        <taxon>Elateriformia</taxon>
        <taxon>Elateroidea</taxon>
        <taxon>Lampyridae</taxon>
        <taxon>Lampyrinae</taxon>
        <taxon>Photinus</taxon>
    </lineage>
</organism>
<sequence>MAKFFNRAVLILVACILVFCLYAFLLHKPKPSGDGFHCDTIHIGVLHITTGIPLFEFLKVLLHYRNSPIHFHFSVNATSERMVRTLFETWGVPQVNISTYHTGSKPAISVRERVELFRRPTLLRHTSRLIIMDTDLRLTGDVDQLWNMFQETLVVGVVKDNQTQANVILADLEKLSTNTSIDEPPQLYWNYMRKVADLGTTRDIGHGVPPRFLSRCQGFGYTTKITEVLHCAKFPESKSKTYKRTTLLMIRHFEYAPGSSDVTLVTHLSYDKLPVFEDMCRRWRGPVSVALYIAEENFSKALDFIKRSSVLHRRHNIAYHAVITRGRFYPANLLRNVALRNVVTSHVFPLDVDFMPNLRLHELLVPDLLKLATRRKALVVPAFAVKGFDATIPLILFELKVFWEEQLVTPFQPKEFAAGHQPTDYDRLRSDTEPYTVKWKRQYEPYIIVQSNVTEYDERFFGYGHDRISHILELNAQGYEFVVLPSTFVVHRNHSGTFDSNTFLNPDYQACVKSIVAQHIAAVNVAYGTRYEFVF</sequence>
<evidence type="ECO:0000313" key="8">
    <source>
        <dbReference type="Proteomes" id="UP000327044"/>
    </source>
</evidence>
<keyword evidence="3" id="KW-0735">Signal-anchor</keyword>
<dbReference type="Pfam" id="PF13896">
    <property type="entry name" value="Glyco_transf_49"/>
    <property type="match status" value="2"/>
</dbReference>
<dbReference type="GO" id="GO:0042285">
    <property type="term" value="F:xylosyltransferase activity"/>
    <property type="evidence" value="ECO:0007669"/>
    <property type="project" value="TreeGrafter"/>
</dbReference>
<dbReference type="PANTHER" id="PTHR12270">
    <property type="entry name" value="GLYCOSYLTRANSFERASE-RELATED"/>
    <property type="match status" value="1"/>
</dbReference>
<keyword evidence="4" id="KW-1133">Transmembrane helix</keyword>
<evidence type="ECO:0000256" key="2">
    <source>
        <dbReference type="ARBA" id="ARBA00022692"/>
    </source>
</evidence>
<evidence type="ECO:0000256" key="5">
    <source>
        <dbReference type="ARBA" id="ARBA00023136"/>
    </source>
</evidence>
<dbReference type="PANTHER" id="PTHR12270:SF25">
    <property type="entry name" value="GLYCOSYLTRANSFERASE-LIKE PROTEIN LARGE"/>
    <property type="match status" value="1"/>
</dbReference>
<comment type="subcellular location">
    <subcellularLocation>
        <location evidence="1">Membrane</location>
        <topology evidence="1">Single-pass type II membrane protein</topology>
    </subcellularLocation>
</comment>
<dbReference type="InterPro" id="IPR051292">
    <property type="entry name" value="Xyl/GlcA_transferase"/>
</dbReference>
<keyword evidence="8" id="KW-1185">Reference proteome</keyword>
<gene>
    <name evidence="7" type="ORF">PPYR_07161</name>
</gene>
<dbReference type="GO" id="GO:0005794">
    <property type="term" value="C:Golgi apparatus"/>
    <property type="evidence" value="ECO:0007669"/>
    <property type="project" value="TreeGrafter"/>
</dbReference>
<dbReference type="InParanoid" id="A0A5N4APQ2"/>
<comment type="caution">
    <text evidence="7">The sequence shown here is derived from an EMBL/GenBank/DDBJ whole genome shotgun (WGS) entry which is preliminary data.</text>
</comment>
<keyword evidence="6" id="KW-0325">Glycoprotein</keyword>
<dbReference type="EMBL" id="VVIM01000005">
    <property type="protein sequence ID" value="KAB0799281.1"/>
    <property type="molecule type" value="Genomic_DNA"/>
</dbReference>
<proteinExistence type="predicted"/>
<evidence type="ECO:0000256" key="6">
    <source>
        <dbReference type="ARBA" id="ARBA00023180"/>
    </source>
</evidence>
<dbReference type="OrthoDB" id="411524at2759"/>
<accession>A0A5N4APQ2</accession>